<feature type="region of interest" description="Disordered" evidence="14">
    <location>
        <begin position="439"/>
        <end position="502"/>
    </location>
</feature>
<comment type="catalytic activity">
    <reaction evidence="1">
        <text>S-ubiquitinyl-[E2 ubiquitin-conjugating enzyme]-L-cysteine + [acceptor protein]-L-lysine = [E2 ubiquitin-conjugating enzyme]-L-cysteine + N(6)-ubiquitinyl-[acceptor protein]-L-lysine.</text>
        <dbReference type="EC" id="2.3.2.27"/>
    </reaction>
</comment>
<dbReference type="Proteomes" id="UP000070700">
    <property type="component" value="Unassembled WGS sequence"/>
</dbReference>
<evidence type="ECO:0000256" key="2">
    <source>
        <dbReference type="ARBA" id="ARBA00004496"/>
    </source>
</evidence>
<keyword evidence="9" id="KW-0862">Zinc</keyword>
<dbReference type="OrthoDB" id="687730at2759"/>
<protein>
    <recommendedName>
        <fullName evidence="3">RING-type E3 ubiquitin transferase</fullName>
        <ecNumber evidence="3">2.3.2.27</ecNumber>
    </recommendedName>
    <alternativeName>
        <fullName evidence="12">Checkpoint forkhead associated with RING domains-containing protein 1</fullName>
    </alternativeName>
</protein>
<keyword evidence="6" id="KW-0479">Metal-binding</keyword>
<dbReference type="InterPro" id="IPR001841">
    <property type="entry name" value="Znf_RING"/>
</dbReference>
<feature type="domain" description="RING-type" evidence="16">
    <location>
        <begin position="367"/>
        <end position="412"/>
    </location>
</feature>
<evidence type="ECO:0000256" key="10">
    <source>
        <dbReference type="ARBA" id="ARBA00023306"/>
    </source>
</evidence>
<dbReference type="SUPFAM" id="SSF57850">
    <property type="entry name" value="RING/U-box"/>
    <property type="match status" value="1"/>
</dbReference>
<dbReference type="SMART" id="SM00240">
    <property type="entry name" value="FHA"/>
    <property type="match status" value="1"/>
</dbReference>
<evidence type="ECO:0000256" key="1">
    <source>
        <dbReference type="ARBA" id="ARBA00000900"/>
    </source>
</evidence>
<evidence type="ECO:0000256" key="3">
    <source>
        <dbReference type="ARBA" id="ARBA00012483"/>
    </source>
</evidence>
<keyword evidence="8" id="KW-0833">Ubl conjugation pathway</keyword>
<evidence type="ECO:0000256" key="9">
    <source>
        <dbReference type="ARBA" id="ARBA00022833"/>
    </source>
</evidence>
<dbReference type="InterPro" id="IPR000253">
    <property type="entry name" value="FHA_dom"/>
</dbReference>
<dbReference type="GO" id="GO:0061630">
    <property type="term" value="F:ubiquitin protein ligase activity"/>
    <property type="evidence" value="ECO:0007669"/>
    <property type="project" value="UniProtKB-EC"/>
</dbReference>
<keyword evidence="10" id="KW-0131">Cell cycle</keyword>
<keyword evidence="7 13" id="KW-0863">Zinc-finger</keyword>
<organism evidence="17 18">
    <name type="scientific">Mollisia scopiformis</name>
    <name type="common">Conifer needle endophyte fungus</name>
    <name type="synonym">Phialocephala scopiformis</name>
    <dbReference type="NCBI Taxonomy" id="149040"/>
    <lineage>
        <taxon>Eukaryota</taxon>
        <taxon>Fungi</taxon>
        <taxon>Dikarya</taxon>
        <taxon>Ascomycota</taxon>
        <taxon>Pezizomycotina</taxon>
        <taxon>Leotiomycetes</taxon>
        <taxon>Helotiales</taxon>
        <taxon>Mollisiaceae</taxon>
        <taxon>Mollisia</taxon>
    </lineage>
</organism>
<evidence type="ECO:0000313" key="18">
    <source>
        <dbReference type="Proteomes" id="UP000070700"/>
    </source>
</evidence>
<feature type="compositionally biased region" description="Polar residues" evidence="14">
    <location>
        <begin position="174"/>
        <end position="184"/>
    </location>
</feature>
<feature type="compositionally biased region" description="Polar residues" evidence="14">
    <location>
        <begin position="1"/>
        <end position="16"/>
    </location>
</feature>
<dbReference type="GO" id="GO:0051865">
    <property type="term" value="P:protein autoubiquitination"/>
    <property type="evidence" value="ECO:0007669"/>
    <property type="project" value="UniProtKB-ARBA"/>
</dbReference>
<dbReference type="InterPro" id="IPR008984">
    <property type="entry name" value="SMAD_FHA_dom_sf"/>
</dbReference>
<dbReference type="AlphaFoldDB" id="A0A194XPF2"/>
<dbReference type="GO" id="GO:0000151">
    <property type="term" value="C:ubiquitin ligase complex"/>
    <property type="evidence" value="ECO:0007669"/>
    <property type="project" value="TreeGrafter"/>
</dbReference>
<dbReference type="Pfam" id="PF17123">
    <property type="entry name" value="zf-RING_11"/>
    <property type="match status" value="1"/>
</dbReference>
<dbReference type="GO" id="GO:0031578">
    <property type="term" value="P:mitotic spindle orientation checkpoint signaling"/>
    <property type="evidence" value="ECO:0007669"/>
    <property type="project" value="UniProtKB-ARBA"/>
</dbReference>
<keyword evidence="5" id="KW-0808">Transferase</keyword>
<evidence type="ECO:0000256" key="11">
    <source>
        <dbReference type="ARBA" id="ARBA00061209"/>
    </source>
</evidence>
<dbReference type="Gene3D" id="2.60.200.20">
    <property type="match status" value="1"/>
</dbReference>
<feature type="compositionally biased region" description="Polar residues" evidence="14">
    <location>
        <begin position="48"/>
        <end position="68"/>
    </location>
</feature>
<feature type="region of interest" description="Disordered" evidence="14">
    <location>
        <begin position="1"/>
        <end position="122"/>
    </location>
</feature>
<reference evidence="17 18" key="1">
    <citation type="submission" date="2015-10" db="EMBL/GenBank/DDBJ databases">
        <title>Full genome of DAOMC 229536 Phialocephala scopiformis, a fungal endophyte of spruce producing the potent anti-insectan compound rugulosin.</title>
        <authorList>
            <consortium name="DOE Joint Genome Institute"/>
            <person name="Walker A.K."/>
            <person name="Frasz S.L."/>
            <person name="Seifert K.A."/>
            <person name="Miller J.D."/>
            <person name="Mondo S.J."/>
            <person name="Labutti K."/>
            <person name="Lipzen A."/>
            <person name="Dockter R."/>
            <person name="Kennedy M."/>
            <person name="Grigoriev I.V."/>
            <person name="Spatafora J.W."/>
        </authorList>
    </citation>
    <scope>NUCLEOTIDE SEQUENCE [LARGE SCALE GENOMIC DNA]</scope>
    <source>
        <strain evidence="17 18">CBS 120377</strain>
    </source>
</reference>
<proteinExistence type="inferred from homology"/>
<evidence type="ECO:0000313" key="17">
    <source>
        <dbReference type="EMBL" id="KUJ22068.1"/>
    </source>
</evidence>
<dbReference type="PROSITE" id="PS50089">
    <property type="entry name" value="ZF_RING_2"/>
    <property type="match status" value="1"/>
</dbReference>
<dbReference type="GeneID" id="28822553"/>
<dbReference type="GO" id="GO:0032153">
    <property type="term" value="C:cell division site"/>
    <property type="evidence" value="ECO:0007669"/>
    <property type="project" value="TreeGrafter"/>
</dbReference>
<evidence type="ECO:0000256" key="5">
    <source>
        <dbReference type="ARBA" id="ARBA00022679"/>
    </source>
</evidence>
<name>A0A194XPF2_MOLSC</name>
<evidence type="ECO:0000259" key="16">
    <source>
        <dbReference type="PROSITE" id="PS50089"/>
    </source>
</evidence>
<keyword evidence="18" id="KW-1185">Reference proteome</keyword>
<dbReference type="FunFam" id="2.60.200.20:FF:000030">
    <property type="entry name" value="FHA domain-containing protein"/>
    <property type="match status" value="1"/>
</dbReference>
<dbReference type="GO" id="GO:0006511">
    <property type="term" value="P:ubiquitin-dependent protein catabolic process"/>
    <property type="evidence" value="ECO:0007669"/>
    <property type="project" value="TreeGrafter"/>
</dbReference>
<feature type="compositionally biased region" description="Basic and acidic residues" evidence="14">
    <location>
        <begin position="560"/>
        <end position="570"/>
    </location>
</feature>
<dbReference type="SUPFAM" id="SSF49879">
    <property type="entry name" value="SMAD/FHA domain"/>
    <property type="match status" value="1"/>
</dbReference>
<dbReference type="GO" id="GO:0000921">
    <property type="term" value="P:septin ring assembly"/>
    <property type="evidence" value="ECO:0007669"/>
    <property type="project" value="UniProtKB-ARBA"/>
</dbReference>
<comment type="similarity">
    <text evidence="11">Belongs to the DMA1 family.</text>
</comment>
<dbReference type="GO" id="GO:0008270">
    <property type="term" value="F:zinc ion binding"/>
    <property type="evidence" value="ECO:0007669"/>
    <property type="project" value="UniProtKB-KW"/>
</dbReference>
<evidence type="ECO:0000259" key="15">
    <source>
        <dbReference type="PROSITE" id="PS50006"/>
    </source>
</evidence>
<dbReference type="GO" id="GO:0000132">
    <property type="term" value="P:establishment of mitotic spindle orientation"/>
    <property type="evidence" value="ECO:0007669"/>
    <property type="project" value="UniProtKB-ARBA"/>
</dbReference>
<keyword evidence="4" id="KW-0963">Cytoplasm</keyword>
<evidence type="ECO:0000256" key="4">
    <source>
        <dbReference type="ARBA" id="ARBA00022490"/>
    </source>
</evidence>
<dbReference type="RefSeq" id="XP_018076423.1">
    <property type="nucleotide sequence ID" value="XM_018212827.1"/>
</dbReference>
<dbReference type="GO" id="GO:0005829">
    <property type="term" value="C:cytosol"/>
    <property type="evidence" value="ECO:0007669"/>
    <property type="project" value="TreeGrafter"/>
</dbReference>
<dbReference type="GO" id="GO:0090337">
    <property type="term" value="P:regulation of formin-nucleated actin cable assembly"/>
    <property type="evidence" value="ECO:0007669"/>
    <property type="project" value="UniProtKB-ARBA"/>
</dbReference>
<accession>A0A194XPF2</accession>
<dbReference type="Gene3D" id="3.30.40.10">
    <property type="entry name" value="Zinc/RING finger domain, C3HC4 (zinc finger)"/>
    <property type="match status" value="1"/>
</dbReference>
<feature type="compositionally biased region" description="Polar residues" evidence="14">
    <location>
        <begin position="479"/>
        <end position="489"/>
    </location>
</feature>
<dbReference type="GO" id="GO:0097271">
    <property type="term" value="P:protein localization to bud neck"/>
    <property type="evidence" value="ECO:0007669"/>
    <property type="project" value="UniProtKB-ARBA"/>
</dbReference>
<evidence type="ECO:0000256" key="14">
    <source>
        <dbReference type="SAM" id="MobiDB-lite"/>
    </source>
</evidence>
<dbReference type="EMBL" id="KQ947407">
    <property type="protein sequence ID" value="KUJ22068.1"/>
    <property type="molecule type" value="Genomic_DNA"/>
</dbReference>
<dbReference type="InterPro" id="IPR013083">
    <property type="entry name" value="Znf_RING/FYVE/PHD"/>
</dbReference>
<evidence type="ECO:0000256" key="7">
    <source>
        <dbReference type="ARBA" id="ARBA00022771"/>
    </source>
</evidence>
<comment type="subcellular location">
    <subcellularLocation>
        <location evidence="2">Cytoplasm</location>
    </subcellularLocation>
</comment>
<dbReference type="KEGG" id="psco:LY89DRAFT_665209"/>
<dbReference type="PANTHER" id="PTHR15067:SF7">
    <property type="entry name" value="E3 UBIQUITIN-PROTEIN LIGASE DMA1-RELATED"/>
    <property type="match status" value="1"/>
</dbReference>
<feature type="region of interest" description="Disordered" evidence="14">
    <location>
        <begin position="161"/>
        <end position="190"/>
    </location>
</feature>
<evidence type="ECO:0000256" key="6">
    <source>
        <dbReference type="ARBA" id="ARBA00022723"/>
    </source>
</evidence>
<dbReference type="Pfam" id="PF00498">
    <property type="entry name" value="FHA"/>
    <property type="match status" value="1"/>
</dbReference>
<feature type="compositionally biased region" description="Low complexity" evidence="14">
    <location>
        <begin position="73"/>
        <end position="101"/>
    </location>
</feature>
<dbReference type="STRING" id="149040.A0A194XPF2"/>
<evidence type="ECO:0000256" key="12">
    <source>
        <dbReference type="ARBA" id="ARBA00080465"/>
    </source>
</evidence>
<dbReference type="EC" id="2.3.2.27" evidence="3"/>
<evidence type="ECO:0000256" key="13">
    <source>
        <dbReference type="PROSITE-ProRule" id="PRU00175"/>
    </source>
</evidence>
<dbReference type="FunFam" id="3.30.40.10:FF:000426">
    <property type="entry name" value="DMA1p Ubiquitin-protein ligase (E3)"/>
    <property type="match status" value="1"/>
</dbReference>
<feature type="domain" description="FHA" evidence="15">
    <location>
        <begin position="226"/>
        <end position="289"/>
    </location>
</feature>
<evidence type="ECO:0000256" key="8">
    <source>
        <dbReference type="ARBA" id="ARBA00022786"/>
    </source>
</evidence>
<dbReference type="PROSITE" id="PS50006">
    <property type="entry name" value="FHA_DOMAIN"/>
    <property type="match status" value="1"/>
</dbReference>
<sequence>MYSSVPSPPQWNSGPVSTPALDRTRTPPPASPTSPTRTNRLRGLSYLRSYTQNHLLSRDSPSNSTSRPSIGRATSYPSPSSANSSPNPRTRQTPTSPTTLRATSEAPTARSDNRETVGGTNISVVRSTLTATSSAVVTENHPAAASDLTSSMVRTRSATMGGAADLPHGEEPESQATPQTNGNSGRDAHHQLPSIRFSAHQDPRAQRPSLVFSPMSRILPTGSEIIKVGRYSERDNQPVQAVNVPSAAAVGFKSKVVSRRHCEFWCAGGRWFIKDVKSSSGTFLNHIRLSSPGTESRPFPVNDGDIVQLGIDFKGGEEMIFRCVKIRVELNKGWQTGPSSFNVQSHKRLRELNSMNKPPAGSSSQDCSICLGPIAPCQSLFVAPCSHTWHYKCIRVIINGPHWPHFICPNCRTVADLEAELDDPYANGDWEEVEAAEVTEAPGQAPVEGAAANATVRTEGQHNDGNESSMAVEAEPETLNHNQNGSSDSELPDANENSGHDHTVNQAAEDLGYLHIEDSPSPSESADSHHGSAPSGATVPPIDIISRKPVPSSGSTARLDQPDSRLERTMTRTPSPNGLGSPLGVDAMTGVEGPMTPRNDAGPFIFDGSGGRPSDVRLAAVATMNLNAAANTPPPPPHVDSETA</sequence>
<dbReference type="PANTHER" id="PTHR15067">
    <property type="entry name" value="E3 UBIQUITIN-PROTEIN LIGASE RNF8"/>
    <property type="match status" value="1"/>
</dbReference>
<dbReference type="InParanoid" id="A0A194XPF2"/>
<feature type="region of interest" description="Disordered" evidence="14">
    <location>
        <begin position="515"/>
        <end position="583"/>
    </location>
</feature>
<gene>
    <name evidence="17" type="ORF">LY89DRAFT_665209</name>
</gene>